<dbReference type="RefSeq" id="WP_058462986.1">
    <property type="nucleotide sequence ID" value="NZ_CAAAHS010000001.1"/>
</dbReference>
<dbReference type="PANTHER" id="PTHR38693">
    <property type="entry name" value="UBIQUINONE BIOSYNTHESIS PROTEIN UBIJ"/>
    <property type="match status" value="1"/>
</dbReference>
<reference evidence="4 6" key="1">
    <citation type="submission" date="2015-11" db="EMBL/GenBank/DDBJ databases">
        <title>Identification of large and diverse effector repertoires of 38 Legionella species.</title>
        <authorList>
            <person name="Burstein D."/>
            <person name="Amaro F."/>
            <person name="Zusman T."/>
            <person name="Lifshitz Z."/>
            <person name="Cohen O."/>
            <person name="Gilbert J.A."/>
            <person name="Pupko T."/>
            <person name="Shuman H.A."/>
            <person name="Segal G."/>
        </authorList>
    </citation>
    <scope>NUCLEOTIDE SEQUENCE [LARGE SCALE GENOMIC DNA]</scope>
    <source>
        <strain evidence="4 6">1762-AUS-E</strain>
    </source>
</reference>
<comment type="subcellular location">
    <subcellularLocation>
        <location evidence="1">Cytoplasm</location>
    </subcellularLocation>
</comment>
<keyword evidence="5" id="KW-0614">Plasmid</keyword>
<evidence type="ECO:0000259" key="3">
    <source>
        <dbReference type="Pfam" id="PF02036"/>
    </source>
</evidence>
<feature type="domain" description="SCP2" evidence="3">
    <location>
        <begin position="14"/>
        <end position="113"/>
    </location>
</feature>
<dbReference type="PATRIC" id="fig|45056.6.peg.1984"/>
<dbReference type="GO" id="GO:0006744">
    <property type="term" value="P:ubiquinone biosynthetic process"/>
    <property type="evidence" value="ECO:0007669"/>
    <property type="project" value="UniProtKB-UniRule"/>
</dbReference>
<reference evidence="5 7" key="2">
    <citation type="submission" date="2018-12" db="EMBL/GenBank/DDBJ databases">
        <authorList>
            <consortium name="Pathogen Informatics"/>
        </authorList>
    </citation>
    <scope>NUCLEOTIDE SEQUENCE [LARGE SCALE GENOMIC DNA]</scope>
    <source>
        <strain evidence="5 7">NCTC12735</strain>
        <plasmid evidence="7">24</plasmid>
    </source>
</reference>
<evidence type="ECO:0000313" key="4">
    <source>
        <dbReference type="EMBL" id="KTC64629.1"/>
    </source>
</evidence>
<dbReference type="AlphaFoldDB" id="A0A0W0R0Q5"/>
<keyword evidence="1" id="KW-0963">Cytoplasm</keyword>
<keyword evidence="6" id="KW-1185">Reference proteome</keyword>
<gene>
    <name evidence="1" type="primary">ubiJ</name>
    <name evidence="4" type="ORF">Lade_1923</name>
    <name evidence="5" type="ORF">NCTC12735_01744</name>
</gene>
<evidence type="ECO:0000256" key="1">
    <source>
        <dbReference type="HAMAP-Rule" id="MF_02215"/>
    </source>
</evidence>
<comment type="function">
    <text evidence="1">Required for ubiquinone (coenzyme Q) biosynthesis. Binds hydrophobic ubiquinone biosynthetic intermediates via its SCP2 domain and is essential for the stability of the Ubi complex. May constitute a docking platform where Ubi enzymes assemble and access their SCP2-bound polyprenyl substrates.</text>
</comment>
<sequence>MIKDYTLAALQKAINKAIGLDEKMPAKLASLAGKTIEIIITPLNVSFYLTFTSTGIELLPESINPADTVIRSSPLGLIRLSFLPASKVRSLFNDQITISGDVELGQRIKKIFDEIDIDWEGHLAHFTGDVVAYQIGSLIRGGNAIKERLSNSLKHSMTEYLQEELQLFPPREEIEDFFKEIDELSLRVERLKAQFEKMEWRKDNEIH</sequence>
<dbReference type="OrthoDB" id="9796077at2"/>
<evidence type="ECO:0000313" key="5">
    <source>
        <dbReference type="EMBL" id="VEH86097.1"/>
    </source>
</evidence>
<dbReference type="HAMAP" id="MF_02215">
    <property type="entry name" value="UbiJ"/>
    <property type="match status" value="1"/>
</dbReference>
<organism evidence="4 6">
    <name type="scientific">Legionella adelaidensis</name>
    <dbReference type="NCBI Taxonomy" id="45056"/>
    <lineage>
        <taxon>Bacteria</taxon>
        <taxon>Pseudomonadati</taxon>
        <taxon>Pseudomonadota</taxon>
        <taxon>Gammaproteobacteria</taxon>
        <taxon>Legionellales</taxon>
        <taxon>Legionellaceae</taxon>
        <taxon>Legionella</taxon>
    </lineage>
</organism>
<dbReference type="Proteomes" id="UP000054859">
    <property type="component" value="Unassembled WGS sequence"/>
</dbReference>
<dbReference type="GO" id="GO:0005737">
    <property type="term" value="C:cytoplasm"/>
    <property type="evidence" value="ECO:0007669"/>
    <property type="project" value="UniProtKB-SubCell"/>
</dbReference>
<dbReference type="SUPFAM" id="SSF55718">
    <property type="entry name" value="SCP-like"/>
    <property type="match status" value="1"/>
</dbReference>
<dbReference type="EMBL" id="LR134433">
    <property type="protein sequence ID" value="VEH86097.1"/>
    <property type="molecule type" value="Genomic_DNA"/>
</dbReference>
<accession>A0A0W0R0Q5</accession>
<comment type="pathway">
    <text evidence="1">Cofactor biosynthesis; ubiquinone biosynthesis.</text>
</comment>
<name>A0A0W0R0Q5_9GAMM</name>
<proteinExistence type="inferred from homology"/>
<keyword evidence="2" id="KW-0175">Coiled coil</keyword>
<dbReference type="KEGG" id="ladl:NCTC12735_01744"/>
<dbReference type="InterPro" id="IPR036527">
    <property type="entry name" value="SCP2_sterol-bd_dom_sf"/>
</dbReference>
<dbReference type="Proteomes" id="UP000281170">
    <property type="component" value="Plasmid 24"/>
</dbReference>
<dbReference type="InterPro" id="IPR003033">
    <property type="entry name" value="SCP2_sterol-bd_dom"/>
</dbReference>
<evidence type="ECO:0000313" key="7">
    <source>
        <dbReference type="Proteomes" id="UP000281170"/>
    </source>
</evidence>
<evidence type="ECO:0000313" key="6">
    <source>
        <dbReference type="Proteomes" id="UP000054859"/>
    </source>
</evidence>
<dbReference type="UniPathway" id="UPA00232"/>
<comment type="similarity">
    <text evidence="1">Belongs to the UbiJ family.</text>
</comment>
<dbReference type="PANTHER" id="PTHR38693:SF1">
    <property type="entry name" value="UBIQUINONE BIOSYNTHESIS ACCESSORY FACTOR UBIJ"/>
    <property type="match status" value="1"/>
</dbReference>
<dbReference type="InterPro" id="IPR038989">
    <property type="entry name" value="UbiJ"/>
</dbReference>
<dbReference type="EMBL" id="LNKA01000019">
    <property type="protein sequence ID" value="KTC64629.1"/>
    <property type="molecule type" value="Genomic_DNA"/>
</dbReference>
<feature type="coiled-coil region" evidence="2">
    <location>
        <begin position="174"/>
        <end position="201"/>
    </location>
</feature>
<keyword evidence="1" id="KW-0831">Ubiquinone biosynthesis</keyword>
<protein>
    <recommendedName>
        <fullName evidence="1">Ubiquinone biosynthesis accessory factor UbiJ</fullName>
    </recommendedName>
</protein>
<evidence type="ECO:0000256" key="2">
    <source>
        <dbReference type="SAM" id="Coils"/>
    </source>
</evidence>
<dbReference type="STRING" id="45056.Lade_1923"/>
<geneLocation type="plasmid" evidence="5 7">
    <name>24</name>
</geneLocation>
<dbReference type="Pfam" id="PF02036">
    <property type="entry name" value="SCP2"/>
    <property type="match status" value="1"/>
</dbReference>